<keyword evidence="5" id="KW-0560">Oxidoreductase</keyword>
<feature type="domain" description="Dihydroorotate dehydrogenase catalytic" evidence="7">
    <location>
        <begin position="1"/>
        <end position="213"/>
    </location>
</feature>
<dbReference type="OrthoDB" id="14784at2759"/>
<dbReference type="PANTHER" id="PTHR48109">
    <property type="entry name" value="DIHYDROOROTATE DEHYDROGENASE (QUINONE), MITOCHONDRIAL-RELATED"/>
    <property type="match status" value="1"/>
</dbReference>
<dbReference type="SUPFAM" id="SSF51395">
    <property type="entry name" value="FMN-linked oxidoreductases"/>
    <property type="match status" value="1"/>
</dbReference>
<gene>
    <name evidence="8" type="ORF">BJ554DRAFT_6260</name>
</gene>
<protein>
    <submittedName>
        <fullName evidence="8">Dihydroorotate dehydrogenase</fullName>
    </submittedName>
</protein>
<evidence type="ECO:0000256" key="1">
    <source>
        <dbReference type="ARBA" id="ARBA00001917"/>
    </source>
</evidence>
<dbReference type="Proteomes" id="UP000673691">
    <property type="component" value="Unassembled WGS sequence"/>
</dbReference>
<evidence type="ECO:0000256" key="2">
    <source>
        <dbReference type="ARBA" id="ARBA00004725"/>
    </source>
</evidence>
<sequence>MFRLPEDGAVINRYGFNSEGHNEVLKRLRMRLQLFTYTRSRRRPCNASPADPHPMNKSLRDGKLLGVNLGKNKTSPEENVEDYVKGVEKFGPYADYLVVNISSPNTPGLRGLQKKEALQSLVKQVASRGVYLQCGGTRRLDARSVLLVRARVLRPQVVATRNKIDERPPLLVKIAPDLSDAEITDIATVAAECEIDGIIVSNTTTSRPTSLRSREWCCAAVRRQLPFRFVIVIFF</sequence>
<dbReference type="PANTHER" id="PTHR48109:SF4">
    <property type="entry name" value="DIHYDROOROTATE DEHYDROGENASE (QUINONE), MITOCHONDRIAL"/>
    <property type="match status" value="1"/>
</dbReference>
<evidence type="ECO:0000256" key="3">
    <source>
        <dbReference type="ARBA" id="ARBA00022630"/>
    </source>
</evidence>
<keyword evidence="4" id="KW-0288">FMN</keyword>
<dbReference type="InterPro" id="IPR005720">
    <property type="entry name" value="Dihydroorotate_DH_cat"/>
</dbReference>
<dbReference type="AlphaFoldDB" id="A0A8H7ZY33"/>
<dbReference type="Gene3D" id="3.20.20.70">
    <property type="entry name" value="Aldolase class I"/>
    <property type="match status" value="1"/>
</dbReference>
<evidence type="ECO:0000313" key="8">
    <source>
        <dbReference type="EMBL" id="KAG5461531.1"/>
    </source>
</evidence>
<proteinExistence type="predicted"/>
<dbReference type="InterPro" id="IPR050074">
    <property type="entry name" value="DHO_dehydrogenase"/>
</dbReference>
<dbReference type="GO" id="GO:0005743">
    <property type="term" value="C:mitochondrial inner membrane"/>
    <property type="evidence" value="ECO:0007669"/>
    <property type="project" value="TreeGrafter"/>
</dbReference>
<evidence type="ECO:0000313" key="9">
    <source>
        <dbReference type="Proteomes" id="UP000673691"/>
    </source>
</evidence>
<evidence type="ECO:0000259" key="7">
    <source>
        <dbReference type="Pfam" id="PF01180"/>
    </source>
</evidence>
<dbReference type="GO" id="GO:0009220">
    <property type="term" value="P:pyrimidine ribonucleotide biosynthetic process"/>
    <property type="evidence" value="ECO:0007669"/>
    <property type="project" value="TreeGrafter"/>
</dbReference>
<comment type="pathway">
    <text evidence="2">Pyrimidine metabolism; UMP biosynthesis via de novo pathway.</text>
</comment>
<comment type="cofactor">
    <cofactor evidence="1">
        <name>FMN</name>
        <dbReference type="ChEBI" id="CHEBI:58210"/>
    </cofactor>
</comment>
<evidence type="ECO:0000256" key="4">
    <source>
        <dbReference type="ARBA" id="ARBA00022643"/>
    </source>
</evidence>
<keyword evidence="9" id="KW-1185">Reference proteome</keyword>
<evidence type="ECO:0000256" key="6">
    <source>
        <dbReference type="SAM" id="MobiDB-lite"/>
    </source>
</evidence>
<evidence type="ECO:0000256" key="5">
    <source>
        <dbReference type="ARBA" id="ARBA00023002"/>
    </source>
</evidence>
<dbReference type="GO" id="GO:0004152">
    <property type="term" value="F:dihydroorotate dehydrogenase activity"/>
    <property type="evidence" value="ECO:0007669"/>
    <property type="project" value="TreeGrafter"/>
</dbReference>
<dbReference type="GO" id="GO:0006207">
    <property type="term" value="P:'de novo' pyrimidine nucleobase biosynthetic process"/>
    <property type="evidence" value="ECO:0007669"/>
    <property type="project" value="TreeGrafter"/>
</dbReference>
<dbReference type="Pfam" id="PF01180">
    <property type="entry name" value="DHO_dh"/>
    <property type="match status" value="1"/>
</dbReference>
<dbReference type="InterPro" id="IPR013785">
    <property type="entry name" value="Aldolase_TIM"/>
</dbReference>
<comment type="caution">
    <text evidence="8">The sequence shown here is derived from an EMBL/GenBank/DDBJ whole genome shotgun (WGS) entry which is preliminary data.</text>
</comment>
<reference evidence="8 9" key="1">
    <citation type="journal article" name="Sci. Rep.">
        <title>Genome-scale phylogenetic analyses confirm Olpidium as the closest living zoosporic fungus to the non-flagellated, terrestrial fungi.</title>
        <authorList>
            <person name="Chang Y."/>
            <person name="Rochon D."/>
            <person name="Sekimoto S."/>
            <person name="Wang Y."/>
            <person name="Chovatia M."/>
            <person name="Sandor L."/>
            <person name="Salamov A."/>
            <person name="Grigoriev I.V."/>
            <person name="Stajich J.E."/>
            <person name="Spatafora J.W."/>
        </authorList>
    </citation>
    <scope>NUCLEOTIDE SEQUENCE [LARGE SCALE GENOMIC DNA]</scope>
    <source>
        <strain evidence="8">S191</strain>
    </source>
</reference>
<name>A0A8H7ZY33_9FUNG</name>
<feature type="region of interest" description="Disordered" evidence="6">
    <location>
        <begin position="42"/>
        <end position="61"/>
    </location>
</feature>
<organism evidence="8 9">
    <name type="scientific">Olpidium bornovanus</name>
    <dbReference type="NCBI Taxonomy" id="278681"/>
    <lineage>
        <taxon>Eukaryota</taxon>
        <taxon>Fungi</taxon>
        <taxon>Fungi incertae sedis</taxon>
        <taxon>Olpidiomycota</taxon>
        <taxon>Olpidiomycotina</taxon>
        <taxon>Olpidiomycetes</taxon>
        <taxon>Olpidiales</taxon>
        <taxon>Olpidiaceae</taxon>
        <taxon>Olpidium</taxon>
    </lineage>
</organism>
<dbReference type="EMBL" id="JAEFCI010003499">
    <property type="protein sequence ID" value="KAG5461531.1"/>
    <property type="molecule type" value="Genomic_DNA"/>
</dbReference>
<keyword evidence="3" id="KW-0285">Flavoprotein</keyword>
<accession>A0A8H7ZY33</accession>